<feature type="transmembrane region" description="Helical" evidence="1">
    <location>
        <begin position="61"/>
        <end position="83"/>
    </location>
</feature>
<evidence type="ECO:0000256" key="1">
    <source>
        <dbReference type="SAM" id="Phobius"/>
    </source>
</evidence>
<evidence type="ECO:0008006" key="4">
    <source>
        <dbReference type="Google" id="ProtNLM"/>
    </source>
</evidence>
<dbReference type="Gene3D" id="3.50.50.60">
    <property type="entry name" value="FAD/NAD(P)-binding domain"/>
    <property type="match status" value="1"/>
</dbReference>
<gene>
    <name evidence="2" type="ORF">MAR_025539</name>
</gene>
<feature type="transmembrane region" description="Helical" evidence="1">
    <location>
        <begin position="30"/>
        <end position="49"/>
    </location>
</feature>
<keyword evidence="1" id="KW-1133">Transmembrane helix</keyword>
<dbReference type="EMBL" id="CP111019">
    <property type="protein sequence ID" value="WAR11359.1"/>
    <property type="molecule type" value="Genomic_DNA"/>
</dbReference>
<dbReference type="SUPFAM" id="SSF51905">
    <property type="entry name" value="FAD/NAD(P)-binding domain"/>
    <property type="match status" value="1"/>
</dbReference>
<keyword evidence="1" id="KW-0472">Membrane</keyword>
<evidence type="ECO:0000313" key="2">
    <source>
        <dbReference type="EMBL" id="WAR11359.1"/>
    </source>
</evidence>
<dbReference type="InterPro" id="IPR036188">
    <property type="entry name" value="FAD/NAD-bd_sf"/>
</dbReference>
<evidence type="ECO:0000313" key="3">
    <source>
        <dbReference type="Proteomes" id="UP001164746"/>
    </source>
</evidence>
<dbReference type="Proteomes" id="UP001164746">
    <property type="component" value="Chromosome 8"/>
</dbReference>
<sequence length="423" mass="47816">MFSSGVNESLCTLTMSCNSDELAHYMQASYSHASMHIFITISAVAVFIGTRHVFCKIRKEMAHLTVIIIGAGPIGLTAALIAVQCKRVYRLVIFEEETRSRVENRSYQITIQPSLVSFLRSYGVDFDNLEGMWQDGCFFTRVGIYLEYIIHVLPLYTTEPDIRFGTKFSRDCNDAVDTIPGRKLVICCDGRTGLAGQILGLSDECVYHSTGAFGALAAIERNNQTLVPRPDIRVLNIGFDLSAYMSSEYEEDTKSKFTLKIFGNSRCRFLALAVRKSDSKVVKALKTVLDKSMMRNIFLKCFNTYKRPEESSISDSFCLNNMKFSPRLYEIRLSQKTESAAYISDCDLFIIAEGEASRSFNFNTGMDIHLGMKGLSSLEPFIERITVAETEYNIMSSLIYKMEHSDKICSDFLKHGLKEYLFL</sequence>
<proteinExistence type="predicted"/>
<keyword evidence="1" id="KW-0812">Transmembrane</keyword>
<protein>
    <recommendedName>
        <fullName evidence="4">FAD-binding domain-containing protein</fullName>
    </recommendedName>
</protein>
<keyword evidence="3" id="KW-1185">Reference proteome</keyword>
<reference evidence="2" key="1">
    <citation type="submission" date="2022-11" db="EMBL/GenBank/DDBJ databases">
        <title>Centuries of genome instability and evolution in soft-shell clam transmissible cancer (bioRxiv).</title>
        <authorList>
            <person name="Hart S.F.M."/>
            <person name="Yonemitsu M.A."/>
            <person name="Giersch R.M."/>
            <person name="Beal B.F."/>
            <person name="Arriagada G."/>
            <person name="Davis B.W."/>
            <person name="Ostrander E.A."/>
            <person name="Goff S.P."/>
            <person name="Metzger M.J."/>
        </authorList>
    </citation>
    <scope>NUCLEOTIDE SEQUENCE</scope>
    <source>
        <strain evidence="2">MELC-2E11</strain>
        <tissue evidence="2">Siphon/mantle</tissue>
    </source>
</reference>
<organism evidence="2 3">
    <name type="scientific">Mya arenaria</name>
    <name type="common">Soft-shell clam</name>
    <dbReference type="NCBI Taxonomy" id="6604"/>
    <lineage>
        <taxon>Eukaryota</taxon>
        <taxon>Metazoa</taxon>
        <taxon>Spiralia</taxon>
        <taxon>Lophotrochozoa</taxon>
        <taxon>Mollusca</taxon>
        <taxon>Bivalvia</taxon>
        <taxon>Autobranchia</taxon>
        <taxon>Heteroconchia</taxon>
        <taxon>Euheterodonta</taxon>
        <taxon>Imparidentia</taxon>
        <taxon>Neoheterodontei</taxon>
        <taxon>Myida</taxon>
        <taxon>Myoidea</taxon>
        <taxon>Myidae</taxon>
        <taxon>Mya</taxon>
    </lineage>
</organism>
<accession>A0ABY7ESI2</accession>
<name>A0ABY7ESI2_MYAAR</name>